<feature type="domain" description="Ketoreductase" evidence="3">
    <location>
        <begin position="7"/>
        <end position="181"/>
    </location>
</feature>
<proteinExistence type="inferred from homology"/>
<dbReference type="Pfam" id="PF13561">
    <property type="entry name" value="adh_short_C2"/>
    <property type="match status" value="1"/>
</dbReference>
<reference evidence="4 5" key="1">
    <citation type="submission" date="2023-08" db="EMBL/GenBank/DDBJ databases">
        <title>Implementing the SeqCode for naming new Mesorhizobium species isolated from Vachellia karroo root nodules.</title>
        <authorList>
            <person name="Van Lill M."/>
        </authorList>
    </citation>
    <scope>NUCLEOTIDE SEQUENCE [LARGE SCALE GENOMIC DNA]</scope>
    <source>
        <strain evidence="4 5">VK23A</strain>
    </source>
</reference>
<dbReference type="EMBL" id="JAVIIZ010000039">
    <property type="protein sequence ID" value="MDX8476656.1"/>
    <property type="molecule type" value="Genomic_DNA"/>
</dbReference>
<gene>
    <name evidence="4" type="ORF">RFM27_31815</name>
</gene>
<evidence type="ECO:0000259" key="3">
    <source>
        <dbReference type="SMART" id="SM00822"/>
    </source>
</evidence>
<dbReference type="Gene3D" id="3.40.50.720">
    <property type="entry name" value="NAD(P)-binding Rossmann-like Domain"/>
    <property type="match status" value="1"/>
</dbReference>
<organism evidence="4 5">
    <name type="scientific">Mesorhizobium dulcispinae</name>
    <dbReference type="NCBI Taxonomy" id="3072316"/>
    <lineage>
        <taxon>Bacteria</taxon>
        <taxon>Pseudomonadati</taxon>
        <taxon>Pseudomonadota</taxon>
        <taxon>Alphaproteobacteria</taxon>
        <taxon>Hyphomicrobiales</taxon>
        <taxon>Phyllobacteriaceae</taxon>
        <taxon>Mesorhizobium</taxon>
    </lineage>
</organism>
<keyword evidence="2" id="KW-0560">Oxidoreductase</keyword>
<dbReference type="SUPFAM" id="SSF51735">
    <property type="entry name" value="NAD(P)-binding Rossmann-fold domains"/>
    <property type="match status" value="1"/>
</dbReference>
<protein>
    <submittedName>
        <fullName evidence="4">SDR family oxidoreductase</fullName>
    </submittedName>
</protein>
<accession>A0ABU4XPH8</accession>
<dbReference type="PRINTS" id="PR00081">
    <property type="entry name" value="GDHRDH"/>
</dbReference>
<name>A0ABU4XPH8_9HYPH</name>
<dbReference type="Proteomes" id="UP001271780">
    <property type="component" value="Unassembled WGS sequence"/>
</dbReference>
<keyword evidence="5" id="KW-1185">Reference proteome</keyword>
<dbReference type="PRINTS" id="PR00080">
    <property type="entry name" value="SDRFAMILY"/>
</dbReference>
<dbReference type="PROSITE" id="PS00061">
    <property type="entry name" value="ADH_SHORT"/>
    <property type="match status" value="1"/>
</dbReference>
<evidence type="ECO:0000256" key="1">
    <source>
        <dbReference type="ARBA" id="ARBA00006484"/>
    </source>
</evidence>
<sequence>MASLDDKVAVITGGNSGIGLASAKRLVEEGAHVFIFGRRQAQLDAAVAEIGKNVTAVRGDATSEADFDGLYERVRADKGVIDIVVTSAGLVEPVGLAEATKEHFDKTFDLNIRGTYLAVQKALPLMTRGGAIVLVSSGMNQLGIPGHSAYAASKAAVRSFSRTWSAELLGRGIRVNTLSPGPVETPMIEAQVAGNPGVRDFYASMSPMKRLGTAEEMGAAVYFLASSQSSFCAGIDLIADGGITALG</sequence>
<dbReference type="InterPro" id="IPR036291">
    <property type="entry name" value="NAD(P)-bd_dom_sf"/>
</dbReference>
<dbReference type="InterPro" id="IPR002347">
    <property type="entry name" value="SDR_fam"/>
</dbReference>
<dbReference type="InterPro" id="IPR057326">
    <property type="entry name" value="KR_dom"/>
</dbReference>
<evidence type="ECO:0000313" key="4">
    <source>
        <dbReference type="EMBL" id="MDX8476656.1"/>
    </source>
</evidence>
<dbReference type="SMART" id="SM00822">
    <property type="entry name" value="PKS_KR"/>
    <property type="match status" value="1"/>
</dbReference>
<dbReference type="CDD" id="cd05233">
    <property type="entry name" value="SDR_c"/>
    <property type="match status" value="1"/>
</dbReference>
<evidence type="ECO:0000313" key="5">
    <source>
        <dbReference type="Proteomes" id="UP001271780"/>
    </source>
</evidence>
<dbReference type="InterPro" id="IPR020904">
    <property type="entry name" value="Sc_DH/Rdtase_CS"/>
</dbReference>
<dbReference type="PANTHER" id="PTHR43008:SF4">
    <property type="entry name" value="CHAIN DEHYDROGENASE, PUTATIVE (AFU_ORTHOLOGUE AFUA_4G08710)-RELATED"/>
    <property type="match status" value="1"/>
</dbReference>
<dbReference type="PANTHER" id="PTHR43008">
    <property type="entry name" value="BENZIL REDUCTASE"/>
    <property type="match status" value="1"/>
</dbReference>
<evidence type="ECO:0000256" key="2">
    <source>
        <dbReference type="ARBA" id="ARBA00023002"/>
    </source>
</evidence>
<comment type="caution">
    <text evidence="4">The sequence shown here is derived from an EMBL/GenBank/DDBJ whole genome shotgun (WGS) entry which is preliminary data.</text>
</comment>
<dbReference type="RefSeq" id="WP_320319104.1">
    <property type="nucleotide sequence ID" value="NZ_JAVIIX010000037.1"/>
</dbReference>
<comment type="similarity">
    <text evidence="1">Belongs to the short-chain dehydrogenases/reductases (SDR) family.</text>
</comment>